<dbReference type="Gene3D" id="4.10.240.10">
    <property type="entry name" value="Zn(2)-C6 fungal-type DNA-binding domain"/>
    <property type="match status" value="1"/>
</dbReference>
<evidence type="ECO:0000256" key="2">
    <source>
        <dbReference type="ARBA" id="ARBA00023125"/>
    </source>
</evidence>
<dbReference type="InterPro" id="IPR001138">
    <property type="entry name" value="Zn2Cys6_DnaBD"/>
</dbReference>
<evidence type="ECO:0000256" key="3">
    <source>
        <dbReference type="ARBA" id="ARBA00023163"/>
    </source>
</evidence>
<evidence type="ECO:0000313" key="7">
    <source>
        <dbReference type="Proteomes" id="UP001610444"/>
    </source>
</evidence>
<keyword evidence="4" id="KW-0539">Nucleus</keyword>
<accession>A0ABR4KF00</accession>
<keyword evidence="3" id="KW-0804">Transcription</keyword>
<dbReference type="Proteomes" id="UP001610444">
    <property type="component" value="Unassembled WGS sequence"/>
</dbReference>
<dbReference type="Gene3D" id="3.30.470.10">
    <property type="match status" value="1"/>
</dbReference>
<evidence type="ECO:0000256" key="4">
    <source>
        <dbReference type="ARBA" id="ARBA00023242"/>
    </source>
</evidence>
<feature type="domain" description="Zn(2)-C6 fungal-type" evidence="5">
    <location>
        <begin position="12"/>
        <end position="56"/>
    </location>
</feature>
<comment type="caution">
    <text evidence="6">The sequence shown here is derived from an EMBL/GenBank/DDBJ whole genome shotgun (WGS) entry which is preliminary data.</text>
</comment>
<gene>
    <name evidence="6" type="ORF">BJX68DRAFT_73501</name>
</gene>
<dbReference type="EMBL" id="JBFXLR010000019">
    <property type="protein sequence ID" value="KAL2850849.1"/>
    <property type="molecule type" value="Genomic_DNA"/>
</dbReference>
<keyword evidence="2" id="KW-0238">DNA-binding</keyword>
<protein>
    <recommendedName>
        <fullName evidence="5">Zn(2)-C6 fungal-type domain-containing protein</fullName>
    </recommendedName>
</protein>
<dbReference type="GeneID" id="98164842"/>
<dbReference type="InterPro" id="IPR036038">
    <property type="entry name" value="Aminotransferase-like"/>
</dbReference>
<name>A0ABR4KF00_9EURO</name>
<proteinExistence type="predicted"/>
<dbReference type="InterPro" id="IPR036864">
    <property type="entry name" value="Zn2-C6_fun-type_DNA-bd_sf"/>
</dbReference>
<dbReference type="SUPFAM" id="SSF56752">
    <property type="entry name" value="D-aminoacid aminotransferase-like PLP-dependent enzymes"/>
    <property type="match status" value="1"/>
</dbReference>
<organism evidence="6 7">
    <name type="scientific">Aspergillus pseudodeflectus</name>
    <dbReference type="NCBI Taxonomy" id="176178"/>
    <lineage>
        <taxon>Eukaryota</taxon>
        <taxon>Fungi</taxon>
        <taxon>Dikarya</taxon>
        <taxon>Ascomycota</taxon>
        <taxon>Pezizomycotina</taxon>
        <taxon>Eurotiomycetes</taxon>
        <taxon>Eurotiomycetidae</taxon>
        <taxon>Eurotiales</taxon>
        <taxon>Aspergillaceae</taxon>
        <taxon>Aspergillus</taxon>
        <taxon>Aspergillus subgen. Nidulantes</taxon>
    </lineage>
</organism>
<dbReference type="SMART" id="SM00066">
    <property type="entry name" value="GAL4"/>
    <property type="match status" value="1"/>
</dbReference>
<reference evidence="6 7" key="1">
    <citation type="submission" date="2024-07" db="EMBL/GenBank/DDBJ databases">
        <title>Section-level genome sequencing and comparative genomics of Aspergillus sections Usti and Cavernicolus.</title>
        <authorList>
            <consortium name="Lawrence Berkeley National Laboratory"/>
            <person name="Nybo J.L."/>
            <person name="Vesth T.C."/>
            <person name="Theobald S."/>
            <person name="Frisvad J.C."/>
            <person name="Larsen T.O."/>
            <person name="Kjaerboelling I."/>
            <person name="Rothschild-Mancinelli K."/>
            <person name="Lyhne E.K."/>
            <person name="Kogle M.E."/>
            <person name="Barry K."/>
            <person name="Clum A."/>
            <person name="Na H."/>
            <person name="Ledsgaard L."/>
            <person name="Lin J."/>
            <person name="Lipzen A."/>
            <person name="Kuo A."/>
            <person name="Riley R."/>
            <person name="Mondo S."/>
            <person name="LaButti K."/>
            <person name="Haridas S."/>
            <person name="Pangalinan J."/>
            <person name="Salamov A.A."/>
            <person name="Simmons B.A."/>
            <person name="Magnuson J.K."/>
            <person name="Chen J."/>
            <person name="Drula E."/>
            <person name="Henrissat B."/>
            <person name="Wiebenga A."/>
            <person name="Lubbers R.J."/>
            <person name="Gomes A.C."/>
            <person name="Macurrencykelacurrency M.R."/>
            <person name="Stajich J."/>
            <person name="Grigoriev I.V."/>
            <person name="Mortensen U.H."/>
            <person name="De vries R.P."/>
            <person name="Baker S.E."/>
            <person name="Andersen M.R."/>
        </authorList>
    </citation>
    <scope>NUCLEOTIDE SEQUENCE [LARGE SCALE GENOMIC DNA]</scope>
    <source>
        <strain evidence="6 7">CBS 756.74</strain>
    </source>
</reference>
<evidence type="ECO:0000313" key="6">
    <source>
        <dbReference type="EMBL" id="KAL2850849.1"/>
    </source>
</evidence>
<keyword evidence="1" id="KW-0805">Transcription regulation</keyword>
<dbReference type="SUPFAM" id="SSF57701">
    <property type="entry name" value="Zn2/Cys6 DNA-binding domain"/>
    <property type="match status" value="1"/>
</dbReference>
<sequence length="178" mass="20544">MTSFDDSSQYIPSVIRSCNRCHARKAKCDLRVPQCFACQKHGEAGNITEYVAYPYSLVLSLHSRVVRRRKTELAFDLTALKIGMRDGVRGKHKLVRRQGTMIFGSIRNFLIGDDIWEEIHASNGRIQLAKDHIDRLFQSAKAMFMDLGVSKTQLLDLLHKTLDENNMSNELHVHTRWW</sequence>
<keyword evidence="7" id="KW-1185">Reference proteome</keyword>
<dbReference type="Pfam" id="PF00172">
    <property type="entry name" value="Zn_clus"/>
    <property type="match status" value="1"/>
</dbReference>
<dbReference type="RefSeq" id="XP_070899492.1">
    <property type="nucleotide sequence ID" value="XM_071049678.1"/>
</dbReference>
<evidence type="ECO:0000256" key="1">
    <source>
        <dbReference type="ARBA" id="ARBA00023015"/>
    </source>
</evidence>
<dbReference type="CDD" id="cd00067">
    <property type="entry name" value="GAL4"/>
    <property type="match status" value="1"/>
</dbReference>
<evidence type="ECO:0000259" key="5">
    <source>
        <dbReference type="SMART" id="SM00066"/>
    </source>
</evidence>
<dbReference type="InterPro" id="IPR043131">
    <property type="entry name" value="BCAT-like_N"/>
</dbReference>